<feature type="domain" description="N-acetyltransferase" evidence="1">
    <location>
        <begin position="7"/>
        <end position="172"/>
    </location>
</feature>
<evidence type="ECO:0000313" key="3">
    <source>
        <dbReference type="Proteomes" id="UP001187346"/>
    </source>
</evidence>
<dbReference type="RefSeq" id="WP_317773474.1">
    <property type="nucleotide sequence ID" value="NZ_JAWMAJ010000099.1"/>
</dbReference>
<dbReference type="Gene3D" id="3.40.630.30">
    <property type="match status" value="1"/>
</dbReference>
<dbReference type="InterPro" id="IPR000182">
    <property type="entry name" value="GNAT_dom"/>
</dbReference>
<dbReference type="SUPFAM" id="SSF55729">
    <property type="entry name" value="Acyl-CoA N-acyltransferases (Nat)"/>
    <property type="match status" value="1"/>
</dbReference>
<keyword evidence="2" id="KW-0808">Transferase</keyword>
<dbReference type="PANTHER" id="PTHR43441:SF11">
    <property type="entry name" value="RIBOSOMAL-PROTEIN-SERINE ACETYLTRANSFERASE"/>
    <property type="match status" value="1"/>
</dbReference>
<dbReference type="InterPro" id="IPR016181">
    <property type="entry name" value="Acyl_CoA_acyltransferase"/>
</dbReference>
<name>A0ABU4FG81_9ACTN</name>
<dbReference type="Pfam" id="PF13302">
    <property type="entry name" value="Acetyltransf_3"/>
    <property type="match status" value="1"/>
</dbReference>
<evidence type="ECO:0000313" key="2">
    <source>
        <dbReference type="EMBL" id="MDV7219611.1"/>
    </source>
</evidence>
<dbReference type="GO" id="GO:0016740">
    <property type="term" value="F:transferase activity"/>
    <property type="evidence" value="ECO:0007669"/>
    <property type="project" value="UniProtKB-KW"/>
</dbReference>
<keyword evidence="3" id="KW-1185">Reference proteome</keyword>
<protein>
    <submittedName>
        <fullName evidence="2">GNAT family protein</fullName>
        <ecNumber evidence="2">2.-.-.-</ecNumber>
    </submittedName>
</protein>
<dbReference type="EMBL" id="JAWMAJ010000099">
    <property type="protein sequence ID" value="MDV7219611.1"/>
    <property type="molecule type" value="Genomic_DNA"/>
</dbReference>
<dbReference type="PANTHER" id="PTHR43441">
    <property type="entry name" value="RIBOSOMAL-PROTEIN-SERINE ACETYLTRANSFERASE"/>
    <property type="match status" value="1"/>
</dbReference>
<evidence type="ECO:0000259" key="1">
    <source>
        <dbReference type="PROSITE" id="PS51186"/>
    </source>
</evidence>
<comment type="caution">
    <text evidence="2">The sequence shown here is derived from an EMBL/GenBank/DDBJ whole genome shotgun (WGS) entry which is preliminary data.</text>
</comment>
<gene>
    <name evidence="2" type="ORF">R5A26_27090</name>
</gene>
<dbReference type="EC" id="2.-.-.-" evidence="2"/>
<sequence length="182" mass="19983">MLRGTKITLRARHESDVPVLHAELYDDVATRSRVDSRPWRPVSPGSEASPFAVTEPDDDAAPFAVISLDNDELAGTAGLWGIDTHNRSAHLGISLRPGFRGRGLAVDVVEVLCTYGFTVRGLHRLQLETLTDNTAMIRAASRAGFVQEGRLRRAAWVNGEFIDEVILGLLAEEWNSGAQRRP</sequence>
<reference evidence="2 3" key="1">
    <citation type="submission" date="2023-10" db="EMBL/GenBank/DDBJ databases">
        <title>Characterization of rhizosphere-enriched actinobacteria from wheat plants lab-grown on chernevaya soil.</title>
        <authorList>
            <person name="Tikhonova E.N."/>
            <person name="Konopkin A."/>
            <person name="Kravchenko I.K."/>
        </authorList>
    </citation>
    <scope>NUCLEOTIDE SEQUENCE [LARGE SCALE GENOMIC DNA]</scope>
    <source>
        <strain evidence="2 3">RR29</strain>
    </source>
</reference>
<dbReference type="PROSITE" id="PS51186">
    <property type="entry name" value="GNAT"/>
    <property type="match status" value="1"/>
</dbReference>
<accession>A0ABU4FG81</accession>
<organism evidence="2 3">
    <name type="scientific">Streptomyces prunicolor</name>
    <dbReference type="NCBI Taxonomy" id="67348"/>
    <lineage>
        <taxon>Bacteria</taxon>
        <taxon>Bacillati</taxon>
        <taxon>Actinomycetota</taxon>
        <taxon>Actinomycetes</taxon>
        <taxon>Kitasatosporales</taxon>
        <taxon>Streptomycetaceae</taxon>
        <taxon>Streptomyces</taxon>
    </lineage>
</organism>
<proteinExistence type="predicted"/>
<dbReference type="CDD" id="cd04301">
    <property type="entry name" value="NAT_SF"/>
    <property type="match status" value="1"/>
</dbReference>
<dbReference type="Proteomes" id="UP001187346">
    <property type="component" value="Unassembled WGS sequence"/>
</dbReference>
<dbReference type="InterPro" id="IPR051908">
    <property type="entry name" value="Ribosomal_N-acetyltransferase"/>
</dbReference>